<accession>A0A7Y4D401</accession>
<dbReference type="RefSeq" id="WP_171314133.1">
    <property type="nucleotide sequence ID" value="NZ_CAWPNM010000002.1"/>
</dbReference>
<keyword evidence="1" id="KW-0472">Membrane</keyword>
<dbReference type="EMBL" id="VTXL01000003">
    <property type="protein sequence ID" value="NOJ12054.1"/>
    <property type="molecule type" value="Genomic_DNA"/>
</dbReference>
<keyword evidence="1" id="KW-1133">Transmembrane helix</keyword>
<keyword evidence="3" id="KW-0645">Protease</keyword>
<dbReference type="AlphaFoldDB" id="A0A7Y4D401"/>
<dbReference type="GO" id="GO:0008237">
    <property type="term" value="F:metallopeptidase activity"/>
    <property type="evidence" value="ECO:0007669"/>
    <property type="project" value="UniProtKB-KW"/>
</dbReference>
<comment type="caution">
    <text evidence="3">The sequence shown here is derived from an EMBL/GenBank/DDBJ whole genome shotgun (WGS) entry which is preliminary data.</text>
</comment>
<feature type="transmembrane region" description="Helical" evidence="1">
    <location>
        <begin position="112"/>
        <end position="128"/>
    </location>
</feature>
<feature type="transmembrane region" description="Helical" evidence="1">
    <location>
        <begin position="16"/>
        <end position="34"/>
    </location>
</feature>
<keyword evidence="1" id="KW-0812">Transmembrane</keyword>
<dbReference type="InterPro" id="IPR003675">
    <property type="entry name" value="Rce1/LyrA-like_dom"/>
</dbReference>
<dbReference type="GO" id="GO:0004175">
    <property type="term" value="F:endopeptidase activity"/>
    <property type="evidence" value="ECO:0007669"/>
    <property type="project" value="UniProtKB-ARBA"/>
</dbReference>
<dbReference type="GO" id="GO:0080120">
    <property type="term" value="P:CAAX-box protein maturation"/>
    <property type="evidence" value="ECO:0007669"/>
    <property type="project" value="UniProtKB-ARBA"/>
</dbReference>
<keyword evidence="3" id="KW-0482">Metalloprotease</keyword>
<dbReference type="Proteomes" id="UP000519158">
    <property type="component" value="Unassembled WGS sequence"/>
</dbReference>
<dbReference type="Pfam" id="PF02517">
    <property type="entry name" value="Rce1-like"/>
    <property type="match status" value="1"/>
</dbReference>
<reference evidence="3 4" key="1">
    <citation type="submission" date="2019-09" db="EMBL/GenBank/DDBJ databases">
        <title>Draft genome sequencing and comparative genomics of hatchery-associated Vibrios.</title>
        <authorList>
            <person name="Kehlet-Delgado H."/>
            <person name="Mueller R.S."/>
        </authorList>
    </citation>
    <scope>NUCLEOTIDE SEQUENCE [LARGE SCALE GENOMIC DNA]</scope>
    <source>
        <strain evidence="3 4">99-70-13A3</strain>
    </source>
</reference>
<gene>
    <name evidence="3" type="ORF">F0234_04685</name>
</gene>
<feature type="transmembrane region" description="Helical" evidence="1">
    <location>
        <begin position="89"/>
        <end position="106"/>
    </location>
</feature>
<evidence type="ECO:0000313" key="3">
    <source>
        <dbReference type="EMBL" id="NOJ12054.1"/>
    </source>
</evidence>
<organism evidence="3 4">
    <name type="scientific">Vibrio splendidus</name>
    <dbReference type="NCBI Taxonomy" id="29497"/>
    <lineage>
        <taxon>Bacteria</taxon>
        <taxon>Pseudomonadati</taxon>
        <taxon>Pseudomonadota</taxon>
        <taxon>Gammaproteobacteria</taxon>
        <taxon>Vibrionales</taxon>
        <taxon>Vibrionaceae</taxon>
        <taxon>Vibrio</taxon>
    </lineage>
</organism>
<dbReference type="GO" id="GO:0006508">
    <property type="term" value="P:proteolysis"/>
    <property type="evidence" value="ECO:0007669"/>
    <property type="project" value="UniProtKB-KW"/>
</dbReference>
<name>A0A7Y4D401_VIBSP</name>
<feature type="transmembrane region" description="Helical" evidence="1">
    <location>
        <begin position="54"/>
        <end position="77"/>
    </location>
</feature>
<proteinExistence type="predicted"/>
<protein>
    <submittedName>
        <fullName evidence="3">CPBP family intramembrane metalloprotease</fullName>
    </submittedName>
</protein>
<feature type="transmembrane region" description="Helical" evidence="1">
    <location>
        <begin position="135"/>
        <end position="163"/>
    </location>
</feature>
<evidence type="ECO:0000259" key="2">
    <source>
        <dbReference type="Pfam" id="PF02517"/>
    </source>
</evidence>
<evidence type="ECO:0000313" key="4">
    <source>
        <dbReference type="Proteomes" id="UP000519158"/>
    </source>
</evidence>
<evidence type="ECO:0000256" key="1">
    <source>
        <dbReference type="SAM" id="Phobius"/>
    </source>
</evidence>
<sequence length="166" mass="18883">MNCLIYDALELNSKQFFIRVYGLAWLWALIFVFFDYFLLNGFGNILLDTSDDEIFSALFFILIDAPFTETLIFQCFIQTILRHAQGSPTFSILGSATIFSLCHLGNSTINAIIVLATGLALALTYEYVRMRYGNIYACLSVFISHMLWNVISAVVMPLLFIIFDLK</sequence>
<feature type="domain" description="CAAX prenyl protease 2/Lysostaphin resistance protein A-like" evidence="2">
    <location>
        <begin position="55"/>
        <end position="151"/>
    </location>
</feature>
<keyword evidence="3" id="KW-0378">Hydrolase</keyword>